<feature type="transmembrane region" description="Helical" evidence="9">
    <location>
        <begin position="21"/>
        <end position="47"/>
    </location>
</feature>
<keyword evidence="12" id="KW-1185">Reference proteome</keyword>
<comment type="function">
    <text evidence="8">The phosphoenolpyruvate-dependent sugar phosphotransferase system (PTS), a major carbohydrate active -transport system, catalyzes the phosphorylation of incoming sugar substrates concomitant with their translocation across the cell membrane.</text>
</comment>
<dbReference type="NCBIfam" id="TIGR00410">
    <property type="entry name" value="lacE"/>
    <property type="match status" value="1"/>
</dbReference>
<comment type="subcellular location">
    <subcellularLocation>
        <location evidence="1">Cell membrane</location>
        <topology evidence="1">Multi-pass membrane protein</topology>
    </subcellularLocation>
</comment>
<dbReference type="InterPro" id="IPR004501">
    <property type="entry name" value="PTS_EIIC_3"/>
</dbReference>
<dbReference type="PANTHER" id="PTHR33989">
    <property type="match status" value="1"/>
</dbReference>
<dbReference type="Pfam" id="PF02378">
    <property type="entry name" value="PTS_EIIC"/>
    <property type="match status" value="1"/>
</dbReference>
<evidence type="ECO:0000256" key="9">
    <source>
        <dbReference type="SAM" id="Phobius"/>
    </source>
</evidence>
<evidence type="ECO:0000313" key="11">
    <source>
        <dbReference type="EMBL" id="OJG18371.1"/>
    </source>
</evidence>
<evidence type="ECO:0000256" key="7">
    <source>
        <dbReference type="ARBA" id="ARBA00023136"/>
    </source>
</evidence>
<protein>
    <recommendedName>
        <fullName evidence="8">Permease IIC component</fullName>
    </recommendedName>
</protein>
<evidence type="ECO:0000256" key="6">
    <source>
        <dbReference type="ARBA" id="ARBA00022989"/>
    </source>
</evidence>
<feature type="transmembrane region" description="Helical" evidence="9">
    <location>
        <begin position="277"/>
        <end position="300"/>
    </location>
</feature>
<feature type="transmembrane region" description="Helical" evidence="9">
    <location>
        <begin position="67"/>
        <end position="87"/>
    </location>
</feature>
<dbReference type="RefSeq" id="WP_067394958.1">
    <property type="nucleotide sequence ID" value="NZ_JXKH01000004.1"/>
</dbReference>
<dbReference type="PROSITE" id="PS51105">
    <property type="entry name" value="PTS_EIIC_TYPE_3"/>
    <property type="match status" value="1"/>
</dbReference>
<dbReference type="InterPro" id="IPR003352">
    <property type="entry name" value="PTS_EIIC"/>
</dbReference>
<feature type="transmembrane region" description="Helical" evidence="9">
    <location>
        <begin position="138"/>
        <end position="157"/>
    </location>
</feature>
<evidence type="ECO:0000256" key="3">
    <source>
        <dbReference type="ARBA" id="ARBA00022475"/>
    </source>
</evidence>
<dbReference type="GO" id="GO:0009401">
    <property type="term" value="P:phosphoenolpyruvate-dependent sugar phosphotransferase system"/>
    <property type="evidence" value="ECO:0007669"/>
    <property type="project" value="InterPro"/>
</dbReference>
<feature type="transmembrane region" description="Helical" evidence="9">
    <location>
        <begin position="366"/>
        <end position="384"/>
    </location>
</feature>
<keyword evidence="5 9" id="KW-0812">Transmembrane</keyword>
<comment type="caution">
    <text evidence="11">The sequence shown here is derived from an EMBL/GenBank/DDBJ whole genome shotgun (WGS) entry which is preliminary data.</text>
</comment>
<feature type="transmembrane region" description="Helical" evidence="9">
    <location>
        <begin position="206"/>
        <end position="230"/>
    </location>
</feature>
<dbReference type="InterPro" id="IPR051088">
    <property type="entry name" value="PTS_Sugar-EIIC/EIIB"/>
</dbReference>
<feature type="transmembrane region" description="Helical" evidence="9">
    <location>
        <begin position="390"/>
        <end position="408"/>
    </location>
</feature>
<dbReference type="PANTHER" id="PTHR33989:SF4">
    <property type="entry name" value="PTS SYSTEM N,N'-DIACETYLCHITOBIOSE-SPECIFIC EIIC COMPONENT"/>
    <property type="match status" value="1"/>
</dbReference>
<dbReference type="STRING" id="214095.RU97_GL001768"/>
<dbReference type="GO" id="GO:0005886">
    <property type="term" value="C:plasma membrane"/>
    <property type="evidence" value="ECO:0007669"/>
    <property type="project" value="UniProtKB-SubCell"/>
</dbReference>
<proteinExistence type="predicted"/>
<dbReference type="EMBL" id="JXKH01000004">
    <property type="protein sequence ID" value="OJG18371.1"/>
    <property type="molecule type" value="Genomic_DNA"/>
</dbReference>
<dbReference type="Proteomes" id="UP000181884">
    <property type="component" value="Unassembled WGS sequence"/>
</dbReference>
<evidence type="ECO:0000256" key="8">
    <source>
        <dbReference type="PIRNR" id="PIRNR006351"/>
    </source>
</evidence>
<feature type="transmembrane region" description="Helical" evidence="9">
    <location>
        <begin position="237"/>
        <end position="257"/>
    </location>
</feature>
<dbReference type="PIRSF" id="PIRSF006351">
    <property type="entry name" value="PTS_EIIC-Cellobiose"/>
    <property type="match status" value="1"/>
</dbReference>
<feature type="transmembrane region" description="Helical" evidence="9">
    <location>
        <begin position="312"/>
        <end position="335"/>
    </location>
</feature>
<gene>
    <name evidence="11" type="ORF">RU97_GL001768</name>
</gene>
<keyword evidence="7 8" id="KW-0472">Membrane</keyword>
<feature type="transmembrane region" description="Helical" evidence="9">
    <location>
        <begin position="341"/>
        <end position="359"/>
    </location>
</feature>
<keyword evidence="6 9" id="KW-1133">Transmembrane helix</keyword>
<accession>A0A1L8RF15</accession>
<evidence type="ECO:0000256" key="5">
    <source>
        <dbReference type="ARBA" id="ARBA00022692"/>
    </source>
</evidence>
<evidence type="ECO:0000256" key="1">
    <source>
        <dbReference type="ARBA" id="ARBA00004651"/>
    </source>
</evidence>
<evidence type="ECO:0000259" key="10">
    <source>
        <dbReference type="PROSITE" id="PS51105"/>
    </source>
</evidence>
<reference evidence="11 12" key="1">
    <citation type="submission" date="2014-12" db="EMBL/GenBank/DDBJ databases">
        <title>Draft genome sequences of 29 type strains of Enterococci.</title>
        <authorList>
            <person name="Zhong Z."/>
            <person name="Sun Z."/>
            <person name="Liu W."/>
            <person name="Zhang W."/>
            <person name="Zhang H."/>
        </authorList>
    </citation>
    <scope>NUCLEOTIDE SEQUENCE [LARGE SCALE GENOMIC DNA]</scope>
    <source>
        <strain evidence="11 12">DSM 17029</strain>
    </source>
</reference>
<dbReference type="GO" id="GO:0008982">
    <property type="term" value="F:protein-N(PI)-phosphohistidine-sugar phosphotransferase activity"/>
    <property type="evidence" value="ECO:0007669"/>
    <property type="project" value="UniProtKB-UniRule"/>
</dbReference>
<feature type="transmembrane region" description="Helical" evidence="9">
    <location>
        <begin position="169"/>
        <end position="194"/>
    </location>
</feature>
<feature type="transmembrane region" description="Helical" evidence="9">
    <location>
        <begin position="99"/>
        <end position="118"/>
    </location>
</feature>
<evidence type="ECO:0000256" key="2">
    <source>
        <dbReference type="ARBA" id="ARBA00022448"/>
    </source>
</evidence>
<keyword evidence="3 8" id="KW-1003">Cell membrane</keyword>
<keyword evidence="2 8" id="KW-0813">Transport</keyword>
<dbReference type="AlphaFoldDB" id="A0A1L8RF15"/>
<evidence type="ECO:0000256" key="4">
    <source>
        <dbReference type="ARBA" id="ARBA00022597"/>
    </source>
</evidence>
<dbReference type="InterPro" id="IPR004796">
    <property type="entry name" value="PTS_IIC_cello"/>
</dbReference>
<organism evidence="11 12">
    <name type="scientific">Enterococcus canis</name>
    <dbReference type="NCBI Taxonomy" id="214095"/>
    <lineage>
        <taxon>Bacteria</taxon>
        <taxon>Bacillati</taxon>
        <taxon>Bacillota</taxon>
        <taxon>Bacilli</taxon>
        <taxon>Lactobacillales</taxon>
        <taxon>Enterococcaceae</taxon>
        <taxon>Enterococcus</taxon>
    </lineage>
</organism>
<evidence type="ECO:0000313" key="12">
    <source>
        <dbReference type="Proteomes" id="UP000181884"/>
    </source>
</evidence>
<name>A0A1L8RF15_9ENTE</name>
<feature type="domain" description="PTS EIIC type-3" evidence="10">
    <location>
        <begin position="7"/>
        <end position="408"/>
    </location>
</feature>
<sequence>MSQGNAIQMKMQKVANVIQTNKYISACTNGLMASMPITIIGAIGSLINGLPIESYQNFLVSSGLKPITAIPNELTTNLLALYVVFLIGSKLAENFDLEGTPAGLLSLLSFLIVTPYTYDQEALTYAIQGLPTNWLGGTGIFTAFIVALVTAKIYVLFKKRGWVIKMPPGVPPTVAMSFSGLVPGFVVAFLWLLVRFGASLTPMGDIHTIVFSLVAAPLTALGGNFAAMVVAALMAHVLWIFGIHGIMIVMSVFIPIWTPMTNANLAAYNVGEAIPNIISTPLFFQAVAMGSGATLGLVFLMARAKSEQYRVLGKLSLIPNICGINEPVIFGLPIIMNLTLAIPFIVTPTLILVLAYLGMRVGVLPLLPGFGAPLGTPVILSGFLGGGWRWAVFQALTVVMSTVIYYPFFKVADEKSYQAELAAKQELAATNEGITEMN</sequence>
<keyword evidence="4 8" id="KW-0762">Sugar transport</keyword>
<dbReference type="GO" id="GO:1901264">
    <property type="term" value="P:carbohydrate derivative transport"/>
    <property type="evidence" value="ECO:0007669"/>
    <property type="project" value="TreeGrafter"/>
</dbReference>